<proteinExistence type="predicted"/>
<feature type="compositionally biased region" description="Low complexity" evidence="1">
    <location>
        <begin position="216"/>
        <end position="230"/>
    </location>
</feature>
<name>A0A4D6MXS0_VIGUN</name>
<feature type="region of interest" description="Disordered" evidence="1">
    <location>
        <begin position="384"/>
        <end position="436"/>
    </location>
</feature>
<feature type="compositionally biased region" description="Low complexity" evidence="1">
    <location>
        <begin position="125"/>
        <end position="209"/>
    </location>
</feature>
<accession>A0A4D6MXS0</accession>
<feature type="compositionally biased region" description="Polar residues" evidence="1">
    <location>
        <begin position="404"/>
        <end position="425"/>
    </location>
</feature>
<feature type="compositionally biased region" description="Pro residues" evidence="1">
    <location>
        <begin position="251"/>
        <end position="260"/>
    </location>
</feature>
<dbReference type="AlphaFoldDB" id="A0A4D6MXS0"/>
<feature type="region of interest" description="Disordered" evidence="1">
    <location>
        <begin position="1"/>
        <end position="39"/>
    </location>
</feature>
<dbReference type="Proteomes" id="UP000501690">
    <property type="component" value="Linkage Group LG8"/>
</dbReference>
<feature type="compositionally biased region" description="Polar residues" evidence="1">
    <location>
        <begin position="384"/>
        <end position="394"/>
    </location>
</feature>
<dbReference type="EMBL" id="CP039352">
    <property type="protein sequence ID" value="QCE04677.1"/>
    <property type="molecule type" value="Genomic_DNA"/>
</dbReference>
<reference evidence="2 3" key="1">
    <citation type="submission" date="2019-04" db="EMBL/GenBank/DDBJ databases">
        <title>An improved genome assembly and genetic linkage map for asparagus bean, Vigna unguiculata ssp. sesquipedialis.</title>
        <authorList>
            <person name="Xia Q."/>
            <person name="Zhang R."/>
            <person name="Dong Y."/>
        </authorList>
    </citation>
    <scope>NUCLEOTIDE SEQUENCE [LARGE SCALE GENOMIC DNA]</scope>
    <source>
        <tissue evidence="2">Leaf</tissue>
    </source>
</reference>
<evidence type="ECO:0000313" key="2">
    <source>
        <dbReference type="EMBL" id="QCE04677.1"/>
    </source>
</evidence>
<dbReference type="GO" id="GO:0055028">
    <property type="term" value="C:cortical microtubule"/>
    <property type="evidence" value="ECO:0007669"/>
    <property type="project" value="TreeGrafter"/>
</dbReference>
<feature type="region of interest" description="Disordered" evidence="1">
    <location>
        <begin position="66"/>
        <end position="349"/>
    </location>
</feature>
<dbReference type="Gramene" id="Vigun10g002000.1.v1.2">
    <property type="protein sequence ID" value="Vigun10g002000.1.v1.2"/>
    <property type="gene ID" value="Vigun10g002000.v1.2"/>
</dbReference>
<dbReference type="OrthoDB" id="1927217at2759"/>
<feature type="compositionally biased region" description="Polar residues" evidence="1">
    <location>
        <begin position="100"/>
        <end position="114"/>
    </location>
</feature>
<organism evidence="2 3">
    <name type="scientific">Vigna unguiculata</name>
    <name type="common">Cowpea</name>
    <dbReference type="NCBI Taxonomy" id="3917"/>
    <lineage>
        <taxon>Eukaryota</taxon>
        <taxon>Viridiplantae</taxon>
        <taxon>Streptophyta</taxon>
        <taxon>Embryophyta</taxon>
        <taxon>Tracheophyta</taxon>
        <taxon>Spermatophyta</taxon>
        <taxon>Magnoliopsida</taxon>
        <taxon>eudicotyledons</taxon>
        <taxon>Gunneridae</taxon>
        <taxon>Pentapetalae</taxon>
        <taxon>rosids</taxon>
        <taxon>fabids</taxon>
        <taxon>Fabales</taxon>
        <taxon>Fabaceae</taxon>
        <taxon>Papilionoideae</taxon>
        <taxon>50 kb inversion clade</taxon>
        <taxon>NPAAA clade</taxon>
        <taxon>indigoferoid/millettioid clade</taxon>
        <taxon>Phaseoleae</taxon>
        <taxon>Vigna</taxon>
    </lineage>
</organism>
<gene>
    <name evidence="2" type="ORF">DEO72_LG8g2715</name>
</gene>
<dbReference type="GO" id="GO:0043622">
    <property type="term" value="P:cortical microtubule organization"/>
    <property type="evidence" value="ECO:0007669"/>
    <property type="project" value="TreeGrafter"/>
</dbReference>
<sequence>MNNTKNVNHHHHRRGHSFNGFPNIHPFSNTNSSQGKPGKISFESAKLATSEIDDLLSSTEGGKHDYDWLLTPPETPHLPSSEGLHQPTLVPPRSSLGRPMSNTHTSRLSVSQKPENTHSHSKPARTGSVTRSPSRSSSILNTRPSSPITRSPSAARPSTPTSRQTATPRTLLPRSLPSSTNSSPSNDTNKTRTSQGSRPSTPRSSSSSSITANFHSPSAISRSPSRPSTPSRRHSLPSQLPSATRVARKPIVPPDFPLETPPNLRTTLPSDRPVSAGRSRPGSAVTLKPNSEMQTPVVTTMSRRQPSPISNRGRLSEYSSKSRGHANSGDASEVPARKSATDNNGLGRTISKKSLDMAIRHMDVVRNGNGSGTLRSLSSASLYPQSIRTSSTPNKTHHTRGLSVPSSMNINGSLQSRNHGNNTNRKNGREKGERQNHKLADLYESYPYDSLLLKEDLNNTNWLHSVDEKCDIFGNGFESLPEPFGLC</sequence>
<evidence type="ECO:0000256" key="1">
    <source>
        <dbReference type="SAM" id="MobiDB-lite"/>
    </source>
</evidence>
<keyword evidence="3" id="KW-1185">Reference proteome</keyword>
<dbReference type="PANTHER" id="PTHR31949:SF2">
    <property type="entry name" value="OS05G0480600 PROTEIN"/>
    <property type="match status" value="1"/>
</dbReference>
<protein>
    <submittedName>
        <fullName evidence="2">Uncharacterized protein</fullName>
    </submittedName>
</protein>
<evidence type="ECO:0000313" key="3">
    <source>
        <dbReference type="Proteomes" id="UP000501690"/>
    </source>
</evidence>
<feature type="compositionally biased region" description="Basic residues" evidence="1">
    <location>
        <begin position="7"/>
        <end position="16"/>
    </location>
</feature>
<feature type="compositionally biased region" description="Basic and acidic residues" evidence="1">
    <location>
        <begin position="427"/>
        <end position="436"/>
    </location>
</feature>
<feature type="compositionally biased region" description="Polar residues" evidence="1">
    <location>
        <begin position="26"/>
        <end position="35"/>
    </location>
</feature>
<dbReference type="PANTHER" id="PTHR31949">
    <property type="entry name" value="GASTRIC MUCIN-LIKE PROTEIN"/>
    <property type="match status" value="1"/>
</dbReference>
<feature type="compositionally biased region" description="Polar residues" evidence="1">
    <location>
        <begin position="288"/>
        <end position="310"/>
    </location>
</feature>